<reference evidence="3" key="1">
    <citation type="journal article" date="2017" name="bioRxiv">
        <title>Comparative analysis of the genomes of Stylophora pistillata and Acropora digitifera provides evidence for extensive differences between species of corals.</title>
        <authorList>
            <person name="Voolstra C.R."/>
            <person name="Li Y."/>
            <person name="Liew Y.J."/>
            <person name="Baumgarten S."/>
            <person name="Zoccola D."/>
            <person name="Flot J.-F."/>
            <person name="Tambutte S."/>
            <person name="Allemand D."/>
            <person name="Aranda M."/>
        </authorList>
    </citation>
    <scope>NUCLEOTIDE SEQUENCE [LARGE SCALE GENOMIC DNA]</scope>
</reference>
<dbReference type="PANTHER" id="PTHR33395:SF22">
    <property type="entry name" value="REVERSE TRANSCRIPTASE DOMAIN-CONTAINING PROTEIN"/>
    <property type="match status" value="1"/>
</dbReference>
<proteinExistence type="predicted"/>
<gene>
    <name evidence="2" type="ORF">AWC38_SpisGene23600</name>
</gene>
<dbReference type="PANTHER" id="PTHR33395">
    <property type="entry name" value="TRANSCRIPTASE, PUTATIVE-RELATED-RELATED"/>
    <property type="match status" value="1"/>
</dbReference>
<dbReference type="Proteomes" id="UP000225706">
    <property type="component" value="Unassembled WGS sequence"/>
</dbReference>
<keyword evidence="1" id="KW-0732">Signal</keyword>
<comment type="caution">
    <text evidence="2">The sequence shown here is derived from an EMBL/GenBank/DDBJ whole genome shotgun (WGS) entry which is preliminary data.</text>
</comment>
<dbReference type="InterPro" id="IPR036691">
    <property type="entry name" value="Endo/exonu/phosph_ase_sf"/>
</dbReference>
<dbReference type="SUPFAM" id="SSF56219">
    <property type="entry name" value="DNase I-like"/>
    <property type="match status" value="1"/>
</dbReference>
<evidence type="ECO:0008006" key="4">
    <source>
        <dbReference type="Google" id="ProtNLM"/>
    </source>
</evidence>
<dbReference type="Gene3D" id="3.60.10.10">
    <property type="entry name" value="Endonuclease/exonuclease/phosphatase"/>
    <property type="match status" value="1"/>
</dbReference>
<organism evidence="2 3">
    <name type="scientific">Stylophora pistillata</name>
    <name type="common">Smooth cauliflower coral</name>
    <dbReference type="NCBI Taxonomy" id="50429"/>
    <lineage>
        <taxon>Eukaryota</taxon>
        <taxon>Metazoa</taxon>
        <taxon>Cnidaria</taxon>
        <taxon>Anthozoa</taxon>
        <taxon>Hexacorallia</taxon>
        <taxon>Scleractinia</taxon>
        <taxon>Astrocoeniina</taxon>
        <taxon>Pocilloporidae</taxon>
        <taxon>Stylophora</taxon>
    </lineage>
</organism>
<keyword evidence="3" id="KW-1185">Reference proteome</keyword>
<evidence type="ECO:0000256" key="1">
    <source>
        <dbReference type="SAM" id="SignalP"/>
    </source>
</evidence>
<evidence type="ECO:0000313" key="2">
    <source>
        <dbReference type="EMBL" id="PFX12443.1"/>
    </source>
</evidence>
<name>A0A2B4R6K8_STYPI</name>
<protein>
    <recommendedName>
        <fullName evidence="4">Endonuclease/exonuclease/phosphatase domain-containing protein</fullName>
    </recommendedName>
</protein>
<accession>A0A2B4R6K8</accession>
<dbReference type="GO" id="GO:0031012">
    <property type="term" value="C:extracellular matrix"/>
    <property type="evidence" value="ECO:0007669"/>
    <property type="project" value="TreeGrafter"/>
</dbReference>
<sequence length="479" mass="54697">MVLAFLALLWDRAVTYKDRENSEGNRKPTALADDVYEALFDLVECKAQPPVEGTDENNACSCCAILDDIDARSGRDSIVDDGGNTDVTADVAKANPGPRKTKPSPKYPCSEFEKDSQFAITGYKMYRKDRKKGRGGRVVYVRNSILSYCLRIKSNELEAILVDIHVGQQHISLLCGYEPPSVNIKTFRSEMYTFVDVAISNRPSIICLGDLNCDILHSLDNGEEGRVWLDICDVCDLQNLTTQPTRIYLTKESRLDIIATNVPAFELQPGSLETGLNDHKLVSTVLNRKVMKPKTTFTRRRRFKNFNEQAFNNDIECIPFNIAYTFEDVSDICWPWEKLFADVLDDHALMKAKRFRDIPGKSNFITPEKSKAMWKRNALKRKFYQTRSADDWEAYRCQRNRVIALRRRPIIHHFDQLGTSRASSPRGFWKSLRPLSWPNRVFARAFVDAIGHFTVVYLVAKPLIQSEAKDDLVVIETCI</sequence>
<dbReference type="AlphaFoldDB" id="A0A2B4R6K8"/>
<dbReference type="EMBL" id="LSMT01001366">
    <property type="protein sequence ID" value="PFX12443.1"/>
    <property type="molecule type" value="Genomic_DNA"/>
</dbReference>
<evidence type="ECO:0000313" key="3">
    <source>
        <dbReference type="Proteomes" id="UP000225706"/>
    </source>
</evidence>
<feature type="chain" id="PRO_5012021583" description="Endonuclease/exonuclease/phosphatase domain-containing protein" evidence="1">
    <location>
        <begin position="16"/>
        <end position="479"/>
    </location>
</feature>
<feature type="signal peptide" evidence="1">
    <location>
        <begin position="1"/>
        <end position="15"/>
    </location>
</feature>